<feature type="domain" description="RNA polymerase alpha subunit C-terminal" evidence="1">
    <location>
        <begin position="4"/>
        <end position="61"/>
    </location>
</feature>
<dbReference type="SUPFAM" id="SSF88659">
    <property type="entry name" value="Sigma3 and sigma4 domains of RNA polymerase sigma factors"/>
    <property type="match status" value="1"/>
</dbReference>
<dbReference type="Gene3D" id="1.10.10.10">
    <property type="entry name" value="Winged helix-like DNA-binding domain superfamily/Winged helix DNA-binding domain"/>
    <property type="match status" value="1"/>
</dbReference>
<evidence type="ECO:0000313" key="2">
    <source>
        <dbReference type="EMBL" id="SVC87231.1"/>
    </source>
</evidence>
<dbReference type="InterPro" id="IPR013324">
    <property type="entry name" value="RNA_pol_sigma_r3/r4-like"/>
</dbReference>
<reference evidence="2" key="1">
    <citation type="submission" date="2018-05" db="EMBL/GenBank/DDBJ databases">
        <authorList>
            <person name="Lanie J.A."/>
            <person name="Ng W.-L."/>
            <person name="Kazmierczak K.M."/>
            <person name="Andrzejewski T.M."/>
            <person name="Davidsen T.M."/>
            <person name="Wayne K.J."/>
            <person name="Tettelin H."/>
            <person name="Glass J.I."/>
            <person name="Rusch D."/>
            <person name="Podicherti R."/>
            <person name="Tsui H.-C.T."/>
            <person name="Winkler M.E."/>
        </authorList>
    </citation>
    <scope>NUCLEOTIDE SEQUENCE</scope>
</reference>
<dbReference type="GO" id="GO:0006351">
    <property type="term" value="P:DNA-templated transcription"/>
    <property type="evidence" value="ECO:0007669"/>
    <property type="project" value="InterPro"/>
</dbReference>
<dbReference type="Pfam" id="PF03118">
    <property type="entry name" value="RNA_pol_A_CTD"/>
    <property type="match status" value="1"/>
</dbReference>
<dbReference type="AlphaFoldDB" id="A0A382QSB7"/>
<dbReference type="EMBL" id="UINC01115881">
    <property type="protein sequence ID" value="SVC87231.1"/>
    <property type="molecule type" value="Genomic_DNA"/>
</dbReference>
<organism evidence="2">
    <name type="scientific">marine metagenome</name>
    <dbReference type="NCBI Taxonomy" id="408172"/>
    <lineage>
        <taxon>unclassified sequences</taxon>
        <taxon>metagenomes</taxon>
        <taxon>ecological metagenomes</taxon>
    </lineage>
</organism>
<name>A0A382QSB7_9ZZZZ</name>
<accession>A0A382QSB7</accession>
<dbReference type="GO" id="GO:0003677">
    <property type="term" value="F:DNA binding"/>
    <property type="evidence" value="ECO:0007669"/>
    <property type="project" value="InterPro"/>
</dbReference>
<protein>
    <recommendedName>
        <fullName evidence="1">RNA polymerase alpha subunit C-terminal domain-containing protein</fullName>
    </recommendedName>
</protein>
<feature type="non-terminal residue" evidence="2">
    <location>
        <position position="288"/>
    </location>
</feature>
<dbReference type="GO" id="GO:0003899">
    <property type="term" value="F:DNA-directed RNA polymerase activity"/>
    <property type="evidence" value="ECO:0007669"/>
    <property type="project" value="InterPro"/>
</dbReference>
<sequence length="288" mass="32336">MQMDLLQTKIENLDLSVRSKNALAFAGINTLEDLILSNYIQLTRIPSLGKKSINEIQYCLELLGLSLGTDPESIQIIKTGEKKEEKFKKETAALNYLAARNRILGTSYLDQIDASDVRFTFHLSGQFRVLSNADEGNNNIAECLLSMLDSGVSPAEVDNFLDLFDDGINGFLSSDLTDQLSYVLGFCNPTRMQKLCFSHRFGFAGNDPLTLEAASELFVFKKVTRERVRQVESKFLRWLAHQICNEDYPYFLPKLTSALSLLKARVPIPVGEIPNTLKQAKLCDGMTY</sequence>
<dbReference type="Gene3D" id="1.10.150.20">
    <property type="entry name" value="5' to 3' exonuclease, C-terminal subdomain"/>
    <property type="match status" value="1"/>
</dbReference>
<gene>
    <name evidence="2" type="ORF">METZ01_LOCUS340085</name>
</gene>
<dbReference type="SUPFAM" id="SSF47789">
    <property type="entry name" value="C-terminal domain of RNA polymerase alpha subunit"/>
    <property type="match status" value="1"/>
</dbReference>
<dbReference type="InterPro" id="IPR011260">
    <property type="entry name" value="RNAP_asu_C"/>
</dbReference>
<dbReference type="InterPro" id="IPR036388">
    <property type="entry name" value="WH-like_DNA-bd_sf"/>
</dbReference>
<proteinExistence type="predicted"/>
<evidence type="ECO:0000259" key="1">
    <source>
        <dbReference type="Pfam" id="PF03118"/>
    </source>
</evidence>